<evidence type="ECO:0000313" key="2">
    <source>
        <dbReference type="Proteomes" id="UP000765509"/>
    </source>
</evidence>
<protein>
    <submittedName>
        <fullName evidence="1">Uncharacterized protein</fullName>
    </submittedName>
</protein>
<reference evidence="1" key="1">
    <citation type="submission" date="2021-03" db="EMBL/GenBank/DDBJ databases">
        <title>Draft genome sequence of rust myrtle Austropuccinia psidii MF-1, a brazilian biotype.</title>
        <authorList>
            <person name="Quecine M.C."/>
            <person name="Pachon D.M.R."/>
            <person name="Bonatelli M.L."/>
            <person name="Correr F.H."/>
            <person name="Franceschini L.M."/>
            <person name="Leite T.F."/>
            <person name="Margarido G.R.A."/>
            <person name="Almeida C.A."/>
            <person name="Ferrarezi J.A."/>
            <person name="Labate C.A."/>
        </authorList>
    </citation>
    <scope>NUCLEOTIDE SEQUENCE</scope>
    <source>
        <strain evidence="1">MF-1</strain>
    </source>
</reference>
<dbReference type="AlphaFoldDB" id="A0A9Q3P744"/>
<name>A0A9Q3P744_9BASI</name>
<organism evidence="1 2">
    <name type="scientific">Austropuccinia psidii MF-1</name>
    <dbReference type="NCBI Taxonomy" id="1389203"/>
    <lineage>
        <taxon>Eukaryota</taxon>
        <taxon>Fungi</taxon>
        <taxon>Dikarya</taxon>
        <taxon>Basidiomycota</taxon>
        <taxon>Pucciniomycotina</taxon>
        <taxon>Pucciniomycetes</taxon>
        <taxon>Pucciniales</taxon>
        <taxon>Sphaerophragmiaceae</taxon>
        <taxon>Austropuccinia</taxon>
    </lineage>
</organism>
<dbReference type="Proteomes" id="UP000765509">
    <property type="component" value="Unassembled WGS sequence"/>
</dbReference>
<evidence type="ECO:0000313" key="1">
    <source>
        <dbReference type="EMBL" id="MBW0548916.1"/>
    </source>
</evidence>
<proteinExistence type="predicted"/>
<comment type="caution">
    <text evidence="1">The sequence shown here is derived from an EMBL/GenBank/DDBJ whole genome shotgun (WGS) entry which is preliminary data.</text>
</comment>
<keyword evidence="2" id="KW-1185">Reference proteome</keyword>
<gene>
    <name evidence="1" type="ORF">O181_088631</name>
</gene>
<accession>A0A9Q3P744</accession>
<dbReference type="EMBL" id="AVOT02054179">
    <property type="protein sequence ID" value="MBW0548916.1"/>
    <property type="molecule type" value="Genomic_DNA"/>
</dbReference>
<sequence length="90" mass="9753">MEGAAPSRRGFVKSRISRSFSSLLGGYPRISQGPRSRLGGAEYEEGEVSEQTEVEAALVDVPEASEAANLAHYNQPLVSQAEPNFLKMIE</sequence>